<reference evidence="2" key="1">
    <citation type="submission" date="2014-09" db="EMBL/GenBank/DDBJ databases">
        <authorList>
            <person name="Magalhaes I.L.F."/>
            <person name="Oliveira U."/>
            <person name="Santos F.R."/>
            <person name="Vidigal T.H.D.A."/>
            <person name="Brescovit A.D."/>
            <person name="Santos A.J."/>
        </authorList>
    </citation>
    <scope>NUCLEOTIDE SEQUENCE</scope>
    <source>
        <tissue evidence="2">Shoot tissue taken approximately 20 cm above the soil surface</tissue>
    </source>
</reference>
<keyword evidence="1" id="KW-0732">Signal</keyword>
<dbReference type="AlphaFoldDB" id="A0A0A8Y983"/>
<name>A0A0A8Y983_ARUDO</name>
<feature type="chain" id="PRO_5002044637" evidence="1">
    <location>
        <begin position="18"/>
        <end position="46"/>
    </location>
</feature>
<reference evidence="2" key="2">
    <citation type="journal article" date="2015" name="Data Brief">
        <title>Shoot transcriptome of the giant reed, Arundo donax.</title>
        <authorList>
            <person name="Barrero R.A."/>
            <person name="Guerrero F.D."/>
            <person name="Moolhuijzen P."/>
            <person name="Goolsby J.A."/>
            <person name="Tidwell J."/>
            <person name="Bellgard S.E."/>
            <person name="Bellgard M.I."/>
        </authorList>
    </citation>
    <scope>NUCLEOTIDE SEQUENCE</scope>
    <source>
        <tissue evidence="2">Shoot tissue taken approximately 20 cm above the soil surface</tissue>
    </source>
</reference>
<dbReference type="EMBL" id="GBRH01275014">
    <property type="protein sequence ID" value="JAD22881.1"/>
    <property type="molecule type" value="Transcribed_RNA"/>
</dbReference>
<sequence length="46" mass="5170">MFKKALFVMVLASFCTSDQTYCPCTTKRGSSNILKMDRGLLNENCC</sequence>
<feature type="signal peptide" evidence="1">
    <location>
        <begin position="1"/>
        <end position="17"/>
    </location>
</feature>
<accession>A0A0A8Y983</accession>
<protein>
    <submittedName>
        <fullName evidence="2">Uncharacterized protein</fullName>
    </submittedName>
</protein>
<evidence type="ECO:0000256" key="1">
    <source>
        <dbReference type="SAM" id="SignalP"/>
    </source>
</evidence>
<evidence type="ECO:0000313" key="2">
    <source>
        <dbReference type="EMBL" id="JAD22881.1"/>
    </source>
</evidence>
<organism evidence="2">
    <name type="scientific">Arundo donax</name>
    <name type="common">Giant reed</name>
    <name type="synonym">Donax arundinaceus</name>
    <dbReference type="NCBI Taxonomy" id="35708"/>
    <lineage>
        <taxon>Eukaryota</taxon>
        <taxon>Viridiplantae</taxon>
        <taxon>Streptophyta</taxon>
        <taxon>Embryophyta</taxon>
        <taxon>Tracheophyta</taxon>
        <taxon>Spermatophyta</taxon>
        <taxon>Magnoliopsida</taxon>
        <taxon>Liliopsida</taxon>
        <taxon>Poales</taxon>
        <taxon>Poaceae</taxon>
        <taxon>PACMAD clade</taxon>
        <taxon>Arundinoideae</taxon>
        <taxon>Arundineae</taxon>
        <taxon>Arundo</taxon>
    </lineage>
</organism>
<proteinExistence type="predicted"/>